<accession>A0A0C3AS80</accession>
<sequence>MTQASEEEAARRLSQLSEALHDVSTYLWKEQTPLLMSAEQCVLQDDKVVLMDIPVPVKSQRQRVMNDRVVTDVEISLGDRRTRAISIEMYDSNDC</sequence>
<dbReference type="Proteomes" id="UP000054166">
    <property type="component" value="Unassembled WGS sequence"/>
</dbReference>
<dbReference type="EMBL" id="KN833031">
    <property type="protein sequence ID" value="KIM76778.1"/>
    <property type="molecule type" value="Genomic_DNA"/>
</dbReference>
<name>A0A0C3AS80_PILCF</name>
<protein>
    <submittedName>
        <fullName evidence="1">Uncharacterized protein</fullName>
    </submittedName>
</protein>
<organism evidence="1 2">
    <name type="scientific">Piloderma croceum (strain F 1598)</name>
    <dbReference type="NCBI Taxonomy" id="765440"/>
    <lineage>
        <taxon>Eukaryota</taxon>
        <taxon>Fungi</taxon>
        <taxon>Dikarya</taxon>
        <taxon>Basidiomycota</taxon>
        <taxon>Agaricomycotina</taxon>
        <taxon>Agaricomycetes</taxon>
        <taxon>Agaricomycetidae</taxon>
        <taxon>Atheliales</taxon>
        <taxon>Atheliaceae</taxon>
        <taxon>Piloderma</taxon>
    </lineage>
</organism>
<dbReference type="InParanoid" id="A0A0C3AS80"/>
<keyword evidence="2" id="KW-1185">Reference proteome</keyword>
<reference evidence="1 2" key="1">
    <citation type="submission" date="2014-04" db="EMBL/GenBank/DDBJ databases">
        <authorList>
            <consortium name="DOE Joint Genome Institute"/>
            <person name="Kuo A."/>
            <person name="Tarkka M."/>
            <person name="Buscot F."/>
            <person name="Kohler A."/>
            <person name="Nagy L.G."/>
            <person name="Floudas D."/>
            <person name="Copeland A."/>
            <person name="Barry K.W."/>
            <person name="Cichocki N."/>
            <person name="Veneault-Fourrey C."/>
            <person name="LaButti K."/>
            <person name="Lindquist E.A."/>
            <person name="Lipzen A."/>
            <person name="Lundell T."/>
            <person name="Morin E."/>
            <person name="Murat C."/>
            <person name="Sun H."/>
            <person name="Tunlid A."/>
            <person name="Henrissat B."/>
            <person name="Grigoriev I.V."/>
            <person name="Hibbett D.S."/>
            <person name="Martin F."/>
            <person name="Nordberg H.P."/>
            <person name="Cantor M.N."/>
            <person name="Hua S.X."/>
        </authorList>
    </citation>
    <scope>NUCLEOTIDE SEQUENCE [LARGE SCALE GENOMIC DNA]</scope>
    <source>
        <strain evidence="1 2">F 1598</strain>
    </source>
</reference>
<evidence type="ECO:0000313" key="2">
    <source>
        <dbReference type="Proteomes" id="UP000054166"/>
    </source>
</evidence>
<proteinExistence type="predicted"/>
<reference evidence="2" key="2">
    <citation type="submission" date="2015-01" db="EMBL/GenBank/DDBJ databases">
        <title>Evolutionary Origins and Diversification of the Mycorrhizal Mutualists.</title>
        <authorList>
            <consortium name="DOE Joint Genome Institute"/>
            <consortium name="Mycorrhizal Genomics Consortium"/>
            <person name="Kohler A."/>
            <person name="Kuo A."/>
            <person name="Nagy L.G."/>
            <person name="Floudas D."/>
            <person name="Copeland A."/>
            <person name="Barry K.W."/>
            <person name="Cichocki N."/>
            <person name="Veneault-Fourrey C."/>
            <person name="LaButti K."/>
            <person name="Lindquist E.A."/>
            <person name="Lipzen A."/>
            <person name="Lundell T."/>
            <person name="Morin E."/>
            <person name="Murat C."/>
            <person name="Riley R."/>
            <person name="Ohm R."/>
            <person name="Sun H."/>
            <person name="Tunlid A."/>
            <person name="Henrissat B."/>
            <person name="Grigoriev I.V."/>
            <person name="Hibbett D.S."/>
            <person name="Martin F."/>
        </authorList>
    </citation>
    <scope>NUCLEOTIDE SEQUENCE [LARGE SCALE GENOMIC DNA]</scope>
    <source>
        <strain evidence="2">F 1598</strain>
    </source>
</reference>
<dbReference type="AlphaFoldDB" id="A0A0C3AS80"/>
<dbReference type="HOGENOM" id="CLU_2373550_0_0_1"/>
<gene>
    <name evidence="1" type="ORF">PILCRDRAFT_636844</name>
</gene>
<evidence type="ECO:0000313" key="1">
    <source>
        <dbReference type="EMBL" id="KIM76778.1"/>
    </source>
</evidence>